<dbReference type="Gene3D" id="1.20.140.10">
    <property type="entry name" value="Butyryl-CoA Dehydrogenase, subunit A, domain 3"/>
    <property type="match status" value="1"/>
</dbReference>
<dbReference type="InterPro" id="IPR013786">
    <property type="entry name" value="AcylCoA_DH/ox_N"/>
</dbReference>
<accession>A0ABS1DD36</accession>
<dbReference type="PANTHER" id="PTHR48083:SF1">
    <property type="entry name" value="DEHYDROGENASE, PUTATIVE (AFU_ORTHOLOGUE AFUA_7G06510)-RELATED"/>
    <property type="match status" value="1"/>
</dbReference>
<dbReference type="Pfam" id="PF02770">
    <property type="entry name" value="Acyl-CoA_dh_M"/>
    <property type="match status" value="1"/>
</dbReference>
<dbReference type="Pfam" id="PF02771">
    <property type="entry name" value="Acyl-CoA_dh_N"/>
    <property type="match status" value="1"/>
</dbReference>
<keyword evidence="4 6" id="KW-0274">FAD</keyword>
<comment type="similarity">
    <text evidence="2 6">Belongs to the acyl-CoA dehydrogenase family.</text>
</comment>
<evidence type="ECO:0000259" key="7">
    <source>
        <dbReference type="Pfam" id="PF00441"/>
    </source>
</evidence>
<evidence type="ECO:0000313" key="11">
    <source>
        <dbReference type="Proteomes" id="UP001296873"/>
    </source>
</evidence>
<dbReference type="InterPro" id="IPR036250">
    <property type="entry name" value="AcylCo_DH-like_C"/>
</dbReference>
<keyword evidence="3 6" id="KW-0285">Flavoprotein</keyword>
<keyword evidence="5 6" id="KW-0560">Oxidoreductase</keyword>
<gene>
    <name evidence="10" type="ORF">CKO28_05590</name>
</gene>
<dbReference type="PROSITE" id="PS00073">
    <property type="entry name" value="ACYL_COA_DH_2"/>
    <property type="match status" value="1"/>
</dbReference>
<dbReference type="EMBL" id="NRRL01000008">
    <property type="protein sequence ID" value="MBK1667503.1"/>
    <property type="molecule type" value="Genomic_DNA"/>
</dbReference>
<feature type="domain" description="Acyl-CoA dehydrogenase/oxidase C-terminal" evidence="7">
    <location>
        <begin position="237"/>
        <end position="369"/>
    </location>
</feature>
<dbReference type="InterPro" id="IPR006091">
    <property type="entry name" value="Acyl-CoA_Oxase/DH_mid-dom"/>
</dbReference>
<evidence type="ECO:0000313" key="10">
    <source>
        <dbReference type="EMBL" id="MBK1667503.1"/>
    </source>
</evidence>
<evidence type="ECO:0000256" key="5">
    <source>
        <dbReference type="ARBA" id="ARBA00023002"/>
    </source>
</evidence>
<proteinExistence type="inferred from homology"/>
<evidence type="ECO:0000256" key="4">
    <source>
        <dbReference type="ARBA" id="ARBA00022827"/>
    </source>
</evidence>
<dbReference type="Gene3D" id="1.10.540.10">
    <property type="entry name" value="Acyl-CoA dehydrogenase/oxidase, N-terminal domain"/>
    <property type="match status" value="1"/>
</dbReference>
<dbReference type="Gene3D" id="2.40.110.10">
    <property type="entry name" value="Butyryl-CoA Dehydrogenase, subunit A, domain 2"/>
    <property type="match status" value="1"/>
</dbReference>
<dbReference type="InterPro" id="IPR009075">
    <property type="entry name" value="AcylCo_DH/oxidase_C"/>
</dbReference>
<evidence type="ECO:0000256" key="1">
    <source>
        <dbReference type="ARBA" id="ARBA00001974"/>
    </source>
</evidence>
<dbReference type="RefSeq" id="WP_200339660.1">
    <property type="nucleotide sequence ID" value="NZ_NRRL01000008.1"/>
</dbReference>
<comment type="caution">
    <text evidence="10">The sequence shown here is derived from an EMBL/GenBank/DDBJ whole genome shotgun (WGS) entry which is preliminary data.</text>
</comment>
<organism evidence="10 11">
    <name type="scientific">Rhodovibrio sodomensis</name>
    <dbReference type="NCBI Taxonomy" id="1088"/>
    <lineage>
        <taxon>Bacteria</taxon>
        <taxon>Pseudomonadati</taxon>
        <taxon>Pseudomonadota</taxon>
        <taxon>Alphaproteobacteria</taxon>
        <taxon>Rhodospirillales</taxon>
        <taxon>Rhodovibrionaceae</taxon>
        <taxon>Rhodovibrio</taxon>
    </lineage>
</organism>
<dbReference type="PIRSF" id="PIRSF016578">
    <property type="entry name" value="HsaA"/>
    <property type="match status" value="1"/>
</dbReference>
<evidence type="ECO:0000256" key="6">
    <source>
        <dbReference type="RuleBase" id="RU362125"/>
    </source>
</evidence>
<evidence type="ECO:0000256" key="2">
    <source>
        <dbReference type="ARBA" id="ARBA00009347"/>
    </source>
</evidence>
<dbReference type="InterPro" id="IPR050741">
    <property type="entry name" value="Acyl-CoA_dehydrogenase"/>
</dbReference>
<dbReference type="InterPro" id="IPR046373">
    <property type="entry name" value="Acyl-CoA_Oxase/DH_mid-dom_sf"/>
</dbReference>
<reference evidence="10 11" key="1">
    <citation type="journal article" date="2020" name="Microorganisms">
        <title>Osmotic Adaptation and Compatible Solute Biosynthesis of Phototrophic Bacteria as Revealed from Genome Analyses.</title>
        <authorList>
            <person name="Imhoff J.F."/>
            <person name="Rahn T."/>
            <person name="Kunzel S."/>
            <person name="Keller A."/>
            <person name="Neulinger S.C."/>
        </authorList>
    </citation>
    <scope>NUCLEOTIDE SEQUENCE [LARGE SCALE GENOMIC DNA]</scope>
    <source>
        <strain evidence="10 11">DSM 9895</strain>
    </source>
</reference>
<dbReference type="PANTHER" id="PTHR48083">
    <property type="entry name" value="MEDIUM-CHAIN SPECIFIC ACYL-COA DEHYDROGENASE, MITOCHONDRIAL-RELATED"/>
    <property type="match status" value="1"/>
</dbReference>
<evidence type="ECO:0000259" key="8">
    <source>
        <dbReference type="Pfam" id="PF02770"/>
    </source>
</evidence>
<sequence>MALPSPLDADAPTWPEIRQGVRDLCARLPGSYWRDKDRERAYPKEFVDALTEAGYLACLIPEAYGGSGLPLSAAAAILEEVHKSGGNGAACHAQMYTMGTLLRHGSEDQRRAYLPGIARGELRLQAFGVSEPDAGSDTLSIKTTAVRDGDDYVIQGQKIWTSRAEHSDLMLLLARTTPKDRVEKRSRGLSVFLIDLRQHIGRGVEIQPIRTMINHATTQVFLDDLRVPVSALVGEPDRGFAYILDGMNAERVLIAAECIGDGRWFVDQARRYASDRTVFDSPIGAKQGVQFPIARAYAQVEAADLMVQQAAQRFERGQPCGKTANMAKLLASEAAWQAGDTCLQTFGGYGFAEDYDVERKFRETRLYQVAPVSTNLILAYLGEHVLGMPRST</sequence>
<dbReference type="Pfam" id="PF00441">
    <property type="entry name" value="Acyl-CoA_dh_1"/>
    <property type="match status" value="1"/>
</dbReference>
<feature type="domain" description="Acyl-CoA dehydrogenase/oxidase N-terminal" evidence="9">
    <location>
        <begin position="16"/>
        <end position="121"/>
    </location>
</feature>
<comment type="cofactor">
    <cofactor evidence="1 6">
        <name>FAD</name>
        <dbReference type="ChEBI" id="CHEBI:57692"/>
    </cofactor>
</comment>
<feature type="domain" description="Acyl-CoA oxidase/dehydrogenase middle" evidence="8">
    <location>
        <begin position="126"/>
        <end position="224"/>
    </location>
</feature>
<protein>
    <submittedName>
        <fullName evidence="10">Acyl-CoA dehydrogenase</fullName>
    </submittedName>
</protein>
<dbReference type="SUPFAM" id="SSF47203">
    <property type="entry name" value="Acyl-CoA dehydrogenase C-terminal domain-like"/>
    <property type="match status" value="1"/>
</dbReference>
<dbReference type="Proteomes" id="UP001296873">
    <property type="component" value="Unassembled WGS sequence"/>
</dbReference>
<name>A0ABS1DD36_9PROT</name>
<dbReference type="InterPro" id="IPR006089">
    <property type="entry name" value="Acyl-CoA_DH_CS"/>
</dbReference>
<evidence type="ECO:0000259" key="9">
    <source>
        <dbReference type="Pfam" id="PF02771"/>
    </source>
</evidence>
<dbReference type="InterPro" id="IPR009100">
    <property type="entry name" value="AcylCoA_DH/oxidase_NM_dom_sf"/>
</dbReference>
<dbReference type="PROSITE" id="PS00072">
    <property type="entry name" value="ACYL_COA_DH_1"/>
    <property type="match status" value="1"/>
</dbReference>
<keyword evidence="11" id="KW-1185">Reference proteome</keyword>
<evidence type="ECO:0000256" key="3">
    <source>
        <dbReference type="ARBA" id="ARBA00022630"/>
    </source>
</evidence>
<dbReference type="SUPFAM" id="SSF56645">
    <property type="entry name" value="Acyl-CoA dehydrogenase NM domain-like"/>
    <property type="match status" value="1"/>
</dbReference>
<dbReference type="InterPro" id="IPR037069">
    <property type="entry name" value="AcylCoA_DH/ox_N_sf"/>
</dbReference>